<comment type="subcellular location">
    <subcellularLocation>
        <location evidence="1">Nucleus</location>
    </subcellularLocation>
</comment>
<reference evidence="11" key="1">
    <citation type="submission" date="2021-01" db="UniProtKB">
        <authorList>
            <consortium name="EnsemblMetazoa"/>
        </authorList>
    </citation>
    <scope>IDENTIFICATION</scope>
</reference>
<dbReference type="AlphaFoldDB" id="A0A7M7MG25"/>
<dbReference type="PANTHER" id="PTHR16196:SF0">
    <property type="entry name" value="PRE-MRNA-SPLICING FACTOR CWC25 HOMOLOG"/>
    <property type="match status" value="1"/>
</dbReference>
<feature type="region of interest" description="Disordered" evidence="9">
    <location>
        <begin position="1"/>
        <end position="35"/>
    </location>
</feature>
<dbReference type="InterPro" id="IPR019339">
    <property type="entry name" value="CIR_N_dom"/>
</dbReference>
<evidence type="ECO:0000256" key="5">
    <source>
        <dbReference type="ARBA" id="ARBA00023054"/>
    </source>
</evidence>
<proteinExistence type="inferred from homology"/>
<protein>
    <recommendedName>
        <fullName evidence="10">CBF1-interacting co-repressor CIR N-terminal domain-containing protein</fullName>
    </recommendedName>
</protein>
<evidence type="ECO:0000256" key="9">
    <source>
        <dbReference type="SAM" id="MobiDB-lite"/>
    </source>
</evidence>
<dbReference type="FunCoup" id="A0A7M7MG25">
    <property type="interactions" value="548"/>
</dbReference>
<feature type="compositionally biased region" description="Basic residues" evidence="9">
    <location>
        <begin position="179"/>
        <end position="197"/>
    </location>
</feature>
<keyword evidence="3" id="KW-0507">mRNA processing</keyword>
<evidence type="ECO:0000256" key="4">
    <source>
        <dbReference type="ARBA" id="ARBA00022728"/>
    </source>
</evidence>
<feature type="compositionally biased region" description="Basic and acidic residues" evidence="9">
    <location>
        <begin position="198"/>
        <end position="240"/>
    </location>
</feature>
<sequence length="496" mass="58628">MGGGNLNLKKSWHPSTLRNQERVWKAQQQDESEKKKVEVLRKELQAQREKEEFQNIADRASGSTESKTKLEWMYKGVSALVDREDYLLGRKVDKTFDVIKAAEEASETTQQDGEKCEGLPSQLFKRGETKADFTPVDMAVKVREDPLYIIKKQEYESKKQLLSNPVKMKMLQEMINKEKCKRHKKSKKKKKKNKKNPKRGDSTSDSSPERDIRIPINKNKEESKSFDDRQRGSPNRDRGKSANPYSRFGYRENSRLGRRRHSVERKSNRSLHRYRGSQRNRSRSPQQDESVDRTRSTKDITHRRERNSERTEHSQPEEPNRNGLTEAKDRRSPEPLMRNRPRDYESVELFSRSPSPMREGYGLIKVKETSEDVGYAKKDYRLLLEDRRQKEERERLELKERCRNRNSHKMTKEEKEARLREMQEDAVIREAQRQEYVRRHTKCDAVVVEGYQESGFRGAEMFSKAVDKSNVERRIKSNLKGLKRANRIMDSNFLRK</sequence>
<comment type="similarity">
    <text evidence="2">Belongs to the CWC25 family.</text>
</comment>
<feature type="compositionally biased region" description="Basic and acidic residues" evidence="9">
    <location>
        <begin position="290"/>
        <end position="333"/>
    </location>
</feature>
<keyword evidence="12" id="KW-1185">Reference proteome</keyword>
<dbReference type="Pfam" id="PF10197">
    <property type="entry name" value="Cir_N"/>
    <property type="match status" value="1"/>
</dbReference>
<dbReference type="InParanoid" id="A0A7M7MG25"/>
<dbReference type="Proteomes" id="UP000594260">
    <property type="component" value="Unplaced"/>
</dbReference>
<evidence type="ECO:0000313" key="11">
    <source>
        <dbReference type="EnsemblMetazoa" id="XP_022659169"/>
    </source>
</evidence>
<evidence type="ECO:0000256" key="6">
    <source>
        <dbReference type="ARBA" id="ARBA00023187"/>
    </source>
</evidence>
<feature type="coiled-coil region" evidence="8">
    <location>
        <begin position="381"/>
        <end position="432"/>
    </location>
</feature>
<dbReference type="GeneID" id="111249501"/>
<organism evidence="11 12">
    <name type="scientific">Varroa destructor</name>
    <name type="common">Honeybee mite</name>
    <dbReference type="NCBI Taxonomy" id="109461"/>
    <lineage>
        <taxon>Eukaryota</taxon>
        <taxon>Metazoa</taxon>
        <taxon>Ecdysozoa</taxon>
        <taxon>Arthropoda</taxon>
        <taxon>Chelicerata</taxon>
        <taxon>Arachnida</taxon>
        <taxon>Acari</taxon>
        <taxon>Parasitiformes</taxon>
        <taxon>Mesostigmata</taxon>
        <taxon>Gamasina</taxon>
        <taxon>Dermanyssoidea</taxon>
        <taxon>Varroidae</taxon>
        <taxon>Varroa</taxon>
    </lineage>
</organism>
<dbReference type="Pfam" id="PF12542">
    <property type="entry name" value="CWC25"/>
    <property type="match status" value="1"/>
</dbReference>
<dbReference type="PANTHER" id="PTHR16196">
    <property type="entry name" value="CELL CYCLE CONTROL PROTEIN CWF25"/>
    <property type="match status" value="1"/>
</dbReference>
<dbReference type="EnsemblMetazoa" id="XM_022803434">
    <property type="protein sequence ID" value="XP_022659169"/>
    <property type="gene ID" value="LOC111249501"/>
</dbReference>
<feature type="compositionally biased region" description="Basic residues" evidence="9">
    <location>
        <begin position="256"/>
        <end position="282"/>
    </location>
</feature>
<evidence type="ECO:0000259" key="10">
    <source>
        <dbReference type="SMART" id="SM01083"/>
    </source>
</evidence>
<evidence type="ECO:0000256" key="1">
    <source>
        <dbReference type="ARBA" id="ARBA00004123"/>
    </source>
</evidence>
<dbReference type="InterPro" id="IPR022209">
    <property type="entry name" value="CWC25"/>
</dbReference>
<evidence type="ECO:0000256" key="2">
    <source>
        <dbReference type="ARBA" id="ARBA00006695"/>
    </source>
</evidence>
<dbReference type="SMART" id="SM01083">
    <property type="entry name" value="Cir_N"/>
    <property type="match status" value="1"/>
</dbReference>
<evidence type="ECO:0000256" key="7">
    <source>
        <dbReference type="ARBA" id="ARBA00023242"/>
    </source>
</evidence>
<keyword evidence="7" id="KW-0539">Nucleus</keyword>
<dbReference type="KEGG" id="vde:111249501"/>
<feature type="region of interest" description="Disordered" evidence="9">
    <location>
        <begin position="159"/>
        <end position="358"/>
    </location>
</feature>
<keyword evidence="4" id="KW-0747">Spliceosome</keyword>
<dbReference type="InterPro" id="IPR051376">
    <property type="entry name" value="CWC25_splicing_factor"/>
</dbReference>
<dbReference type="GO" id="GO:0005684">
    <property type="term" value="C:U2-type spliceosomal complex"/>
    <property type="evidence" value="ECO:0007669"/>
    <property type="project" value="TreeGrafter"/>
</dbReference>
<evidence type="ECO:0000313" key="12">
    <source>
        <dbReference type="Proteomes" id="UP000594260"/>
    </source>
</evidence>
<accession>A0A7M7MG25</accession>
<keyword evidence="5 8" id="KW-0175">Coiled coil</keyword>
<dbReference type="OMA" id="MYDKPDK"/>
<dbReference type="GO" id="GO:0000398">
    <property type="term" value="P:mRNA splicing, via spliceosome"/>
    <property type="evidence" value="ECO:0007669"/>
    <property type="project" value="TreeGrafter"/>
</dbReference>
<evidence type="ECO:0000256" key="8">
    <source>
        <dbReference type="SAM" id="Coils"/>
    </source>
</evidence>
<dbReference type="RefSeq" id="XP_022659169.1">
    <property type="nucleotide sequence ID" value="XM_022803434.1"/>
</dbReference>
<name>A0A7M7MG25_VARDE</name>
<evidence type="ECO:0000256" key="3">
    <source>
        <dbReference type="ARBA" id="ARBA00022664"/>
    </source>
</evidence>
<feature type="domain" description="CBF1-interacting co-repressor CIR N-terminal" evidence="10">
    <location>
        <begin position="11"/>
        <end position="47"/>
    </location>
</feature>
<dbReference type="OrthoDB" id="21123at2759"/>
<keyword evidence="6" id="KW-0508">mRNA splicing</keyword>